<dbReference type="InterPro" id="IPR029057">
    <property type="entry name" value="PRTase-like"/>
</dbReference>
<dbReference type="Pfam" id="PF00156">
    <property type="entry name" value="Pribosyltran"/>
    <property type="match status" value="1"/>
</dbReference>
<evidence type="ECO:0000313" key="2">
    <source>
        <dbReference type="EMBL" id="MFD1515906.1"/>
    </source>
</evidence>
<proteinExistence type="predicted"/>
<dbReference type="GO" id="GO:0016757">
    <property type="term" value="F:glycosyltransferase activity"/>
    <property type="evidence" value="ECO:0007669"/>
    <property type="project" value="UniProtKB-KW"/>
</dbReference>
<dbReference type="RefSeq" id="WP_344724652.1">
    <property type="nucleotide sequence ID" value="NZ_BAAAUS010000027.1"/>
</dbReference>
<dbReference type="EMBL" id="JBHUCO010000001">
    <property type="protein sequence ID" value="MFD1515906.1"/>
    <property type="molecule type" value="Genomic_DNA"/>
</dbReference>
<dbReference type="CDD" id="cd06223">
    <property type="entry name" value="PRTases_typeI"/>
    <property type="match status" value="1"/>
</dbReference>
<name>A0ABW4ELA2_9PSEU</name>
<feature type="domain" description="Phosphoribosyltransferase" evidence="1">
    <location>
        <begin position="56"/>
        <end position="165"/>
    </location>
</feature>
<dbReference type="Gene3D" id="3.40.50.2020">
    <property type="match status" value="1"/>
</dbReference>
<dbReference type="InterPro" id="IPR000836">
    <property type="entry name" value="PRTase_dom"/>
</dbReference>
<reference evidence="3" key="1">
    <citation type="journal article" date="2019" name="Int. J. Syst. Evol. Microbiol.">
        <title>The Global Catalogue of Microorganisms (GCM) 10K type strain sequencing project: providing services to taxonomists for standard genome sequencing and annotation.</title>
        <authorList>
            <consortium name="The Broad Institute Genomics Platform"/>
            <consortium name="The Broad Institute Genome Sequencing Center for Infectious Disease"/>
            <person name="Wu L."/>
            <person name="Ma J."/>
        </authorList>
    </citation>
    <scope>NUCLEOTIDE SEQUENCE [LARGE SCALE GENOMIC DNA]</scope>
    <source>
        <strain evidence="3">CCM 7043</strain>
    </source>
</reference>
<accession>A0ABW4ELA2</accession>
<comment type="caution">
    <text evidence="2">The sequence shown here is derived from an EMBL/GenBank/DDBJ whole genome shotgun (WGS) entry which is preliminary data.</text>
</comment>
<dbReference type="Proteomes" id="UP001597114">
    <property type="component" value="Unassembled WGS sequence"/>
</dbReference>
<evidence type="ECO:0000313" key="3">
    <source>
        <dbReference type="Proteomes" id="UP001597114"/>
    </source>
</evidence>
<organism evidence="2 3">
    <name type="scientific">Pseudonocardia yunnanensis</name>
    <dbReference type="NCBI Taxonomy" id="58107"/>
    <lineage>
        <taxon>Bacteria</taxon>
        <taxon>Bacillati</taxon>
        <taxon>Actinomycetota</taxon>
        <taxon>Actinomycetes</taxon>
        <taxon>Pseudonocardiales</taxon>
        <taxon>Pseudonocardiaceae</taxon>
        <taxon>Pseudonocardia</taxon>
    </lineage>
</organism>
<dbReference type="SUPFAM" id="SSF53271">
    <property type="entry name" value="PRTase-like"/>
    <property type="match status" value="1"/>
</dbReference>
<keyword evidence="3" id="KW-1185">Reference proteome</keyword>
<keyword evidence="2" id="KW-0328">Glycosyltransferase</keyword>
<gene>
    <name evidence="2" type="ORF">ACFSJD_00310</name>
</gene>
<sequence length="208" mass="21296">MISPQAPVEPESSDEPVAAVMALLAARSGHFLLESGHHGDLWLELDGLFWSTEAVEPLVAALAERIRPYEVDVVCGPLVGGALLAQPVAARLGAGFCYTERTATGSGLYAATYHVPDVLRSRLAGTRVAIVDDVVNAGSAVRATLAAVGAAGAEVVALGALLTLGSTPATVAADAGLPLEALGTRPTEIWKPGRCPRCATGEPLEAPQ</sequence>
<evidence type="ECO:0000259" key="1">
    <source>
        <dbReference type="Pfam" id="PF00156"/>
    </source>
</evidence>
<protein>
    <submittedName>
        <fullName evidence="2">Phosphoribosyltransferase family protein</fullName>
    </submittedName>
</protein>
<keyword evidence="2" id="KW-0808">Transferase</keyword>